<keyword evidence="1" id="KW-0378">Hydrolase</keyword>
<feature type="domain" description="Tyrosine-protein phosphatase" evidence="4">
    <location>
        <begin position="30"/>
        <end position="191"/>
    </location>
</feature>
<dbReference type="SUPFAM" id="SSF52799">
    <property type="entry name" value="(Phosphotyrosine protein) phosphatases II"/>
    <property type="match status" value="1"/>
</dbReference>
<dbReference type="GO" id="GO:0004721">
    <property type="term" value="F:phosphoprotein phosphatase activity"/>
    <property type="evidence" value="ECO:0007669"/>
    <property type="project" value="UniProtKB-KW"/>
</dbReference>
<evidence type="ECO:0000256" key="1">
    <source>
        <dbReference type="ARBA" id="ARBA00022801"/>
    </source>
</evidence>
<gene>
    <name evidence="6" type="ORF">MSPICULIGERA_LOCUS24792</name>
</gene>
<feature type="region of interest" description="Disordered" evidence="3">
    <location>
        <begin position="238"/>
        <end position="299"/>
    </location>
</feature>
<dbReference type="PANTHER" id="PTHR10367:SF27">
    <property type="entry name" value="TYROSINE-PROTEIN PHOSPHATASE F54C8.4-RELATED"/>
    <property type="match status" value="1"/>
</dbReference>
<dbReference type="PROSITE" id="PS50056">
    <property type="entry name" value="TYR_PHOSPHATASE_2"/>
    <property type="match status" value="1"/>
</dbReference>
<dbReference type="InterPro" id="IPR016130">
    <property type="entry name" value="Tyr_Pase_AS"/>
</dbReference>
<dbReference type="EMBL" id="CATQJA010002709">
    <property type="protein sequence ID" value="CAJ0586807.1"/>
    <property type="molecule type" value="Genomic_DNA"/>
</dbReference>
<dbReference type="InterPro" id="IPR000387">
    <property type="entry name" value="Tyr_Pase_dom"/>
</dbReference>
<dbReference type="Proteomes" id="UP001177023">
    <property type="component" value="Unassembled WGS sequence"/>
</dbReference>
<dbReference type="Pfam" id="PF00782">
    <property type="entry name" value="DSPc"/>
    <property type="match status" value="1"/>
</dbReference>
<dbReference type="FunFam" id="3.90.190.10:FF:000256">
    <property type="entry name" value="mRNA capping enzyme, C-terminal domain containing protein"/>
    <property type="match status" value="1"/>
</dbReference>
<keyword evidence="7" id="KW-1185">Reference proteome</keyword>
<dbReference type="Gene3D" id="3.90.190.10">
    <property type="entry name" value="Protein tyrosine phosphatase superfamily"/>
    <property type="match status" value="1"/>
</dbReference>
<accession>A0AA36GII6</accession>
<keyword evidence="2" id="KW-0904">Protein phosphatase</keyword>
<name>A0AA36GII6_9BILA</name>
<comment type="caution">
    <text evidence="6">The sequence shown here is derived from an EMBL/GenBank/DDBJ whole genome shotgun (WGS) entry which is preliminary data.</text>
</comment>
<dbReference type="InterPro" id="IPR000340">
    <property type="entry name" value="Dual-sp_phosphatase_cat-dom"/>
</dbReference>
<protein>
    <submittedName>
        <fullName evidence="6">Uncharacterized protein</fullName>
    </submittedName>
</protein>
<evidence type="ECO:0000259" key="5">
    <source>
        <dbReference type="PROSITE" id="PS50056"/>
    </source>
</evidence>
<sequence>MVKTHRVVPNGWTRYSTIGEVIPNTRFIVFKTPLNERLLTKVPKKDHWTTLHLYRTLAERHIQLGLVIDLTDTTRYYDRKEFEGMCVDYEKIFAPGRGFVEREEVVDSFYSAVERFLSDKDNAELYIGVHCTHGVNRSGYLICRFLIEQLKWSSHEAIAAFEKARGFPIEKGAYVQALHRAAKDARSKKVKVDSDASDDSEVRQKKRKKERRRQMEDVEAQEMLQQFIGQISQHANKDLGTSATESPSNFDSPAQHSALSEGGQGEDDGDYAGEEGDDPDLLGPEEMSKSARRRFRKRKQEEMLKVMKRGNFHEIQEMINERFGGE</sequence>
<dbReference type="GO" id="GO:0004651">
    <property type="term" value="F:polynucleotide 5'-phosphatase activity"/>
    <property type="evidence" value="ECO:0007669"/>
    <property type="project" value="TreeGrafter"/>
</dbReference>
<feature type="compositionally biased region" description="Polar residues" evidence="3">
    <location>
        <begin position="238"/>
        <end position="258"/>
    </location>
</feature>
<dbReference type="InterPro" id="IPR020422">
    <property type="entry name" value="TYR_PHOSPHATASE_DUAL_dom"/>
</dbReference>
<reference evidence="6" key="1">
    <citation type="submission" date="2023-06" db="EMBL/GenBank/DDBJ databases">
        <authorList>
            <person name="Delattre M."/>
        </authorList>
    </citation>
    <scope>NUCLEOTIDE SEQUENCE</scope>
    <source>
        <strain evidence="6">AF72</strain>
    </source>
</reference>
<dbReference type="PANTHER" id="PTHR10367">
    <property type="entry name" value="MRNA-CAPPING ENZYME"/>
    <property type="match status" value="1"/>
</dbReference>
<proteinExistence type="predicted"/>
<evidence type="ECO:0000259" key="4">
    <source>
        <dbReference type="PROSITE" id="PS50054"/>
    </source>
</evidence>
<evidence type="ECO:0000256" key="2">
    <source>
        <dbReference type="ARBA" id="ARBA00022912"/>
    </source>
</evidence>
<feature type="region of interest" description="Disordered" evidence="3">
    <location>
        <begin position="186"/>
        <end position="217"/>
    </location>
</feature>
<dbReference type="InterPro" id="IPR051029">
    <property type="entry name" value="mRNA_Capping_Enz/RNA_Phosphat"/>
</dbReference>
<feature type="domain" description="Tyrosine specific protein phosphatases" evidence="5">
    <location>
        <begin position="107"/>
        <end position="165"/>
    </location>
</feature>
<dbReference type="InterPro" id="IPR029021">
    <property type="entry name" value="Prot-tyrosine_phosphatase-like"/>
</dbReference>
<evidence type="ECO:0000313" key="6">
    <source>
        <dbReference type="EMBL" id="CAJ0586807.1"/>
    </source>
</evidence>
<organism evidence="6 7">
    <name type="scientific">Mesorhabditis spiculigera</name>
    <dbReference type="NCBI Taxonomy" id="96644"/>
    <lineage>
        <taxon>Eukaryota</taxon>
        <taxon>Metazoa</taxon>
        <taxon>Ecdysozoa</taxon>
        <taxon>Nematoda</taxon>
        <taxon>Chromadorea</taxon>
        <taxon>Rhabditida</taxon>
        <taxon>Rhabditina</taxon>
        <taxon>Rhabditomorpha</taxon>
        <taxon>Rhabditoidea</taxon>
        <taxon>Rhabditidae</taxon>
        <taxon>Mesorhabditinae</taxon>
        <taxon>Mesorhabditis</taxon>
    </lineage>
</organism>
<dbReference type="AlphaFoldDB" id="A0AA36GII6"/>
<feature type="compositionally biased region" description="Acidic residues" evidence="3">
    <location>
        <begin position="264"/>
        <end position="280"/>
    </location>
</feature>
<feature type="non-terminal residue" evidence="6">
    <location>
        <position position="326"/>
    </location>
</feature>
<evidence type="ECO:0000256" key="3">
    <source>
        <dbReference type="SAM" id="MobiDB-lite"/>
    </source>
</evidence>
<dbReference type="PROSITE" id="PS50054">
    <property type="entry name" value="TYR_PHOSPHATASE_DUAL"/>
    <property type="match status" value="1"/>
</dbReference>
<evidence type="ECO:0000313" key="7">
    <source>
        <dbReference type="Proteomes" id="UP001177023"/>
    </source>
</evidence>
<dbReference type="PROSITE" id="PS00383">
    <property type="entry name" value="TYR_PHOSPHATASE_1"/>
    <property type="match status" value="1"/>
</dbReference>